<proteinExistence type="predicted"/>
<reference evidence="1" key="1">
    <citation type="journal article" date="2021" name="Proc. Natl. Acad. Sci. U.S.A.">
        <title>A Catalog of Tens of Thousands of Viruses from Human Metagenomes Reveals Hidden Associations with Chronic Diseases.</title>
        <authorList>
            <person name="Tisza M.J."/>
            <person name="Buck C.B."/>
        </authorList>
    </citation>
    <scope>NUCLEOTIDE SEQUENCE</scope>
    <source>
        <strain evidence="1">CtBLh2</strain>
    </source>
</reference>
<dbReference type="EMBL" id="BK032514">
    <property type="protein sequence ID" value="DAF45473.1"/>
    <property type="molecule type" value="Genomic_DNA"/>
</dbReference>
<evidence type="ECO:0000313" key="1">
    <source>
        <dbReference type="EMBL" id="DAF45473.1"/>
    </source>
</evidence>
<accession>A0A8S5S3F4</accession>
<sequence length="29" mass="3297">MGGFLNNPFYLPLLYGENRKGAKWGIIVK</sequence>
<organism evidence="1">
    <name type="scientific">Siphoviridae sp. ctBLh2</name>
    <dbReference type="NCBI Taxonomy" id="2827803"/>
    <lineage>
        <taxon>Viruses</taxon>
        <taxon>Duplodnaviria</taxon>
        <taxon>Heunggongvirae</taxon>
        <taxon>Uroviricota</taxon>
        <taxon>Caudoviricetes</taxon>
    </lineage>
</organism>
<protein>
    <submittedName>
        <fullName evidence="1">Uncharacterized protein</fullName>
    </submittedName>
</protein>
<name>A0A8S5S3F4_9CAUD</name>